<dbReference type="GO" id="GO:0032869">
    <property type="term" value="P:cellular response to insulin stimulus"/>
    <property type="evidence" value="ECO:0007669"/>
    <property type="project" value="TreeGrafter"/>
</dbReference>
<dbReference type="InterPro" id="IPR036412">
    <property type="entry name" value="HAD-like_sf"/>
</dbReference>
<feature type="compositionally biased region" description="Polar residues" evidence="3">
    <location>
        <begin position="367"/>
        <end position="377"/>
    </location>
</feature>
<dbReference type="GO" id="GO:0019432">
    <property type="term" value="P:triglyceride biosynthetic process"/>
    <property type="evidence" value="ECO:0007669"/>
    <property type="project" value="TreeGrafter"/>
</dbReference>
<dbReference type="InterPro" id="IPR031315">
    <property type="entry name" value="LNS2/PITP"/>
</dbReference>
<dbReference type="GO" id="GO:0005634">
    <property type="term" value="C:nucleus"/>
    <property type="evidence" value="ECO:0007669"/>
    <property type="project" value="TreeGrafter"/>
</dbReference>
<dbReference type="InterPro" id="IPR007651">
    <property type="entry name" value="Lipin_N"/>
</dbReference>
<dbReference type="Gene3D" id="3.40.50.1000">
    <property type="entry name" value="HAD superfamily/HAD-like"/>
    <property type="match status" value="1"/>
</dbReference>
<evidence type="ECO:0000313" key="6">
    <source>
        <dbReference type="WBParaSite" id="TREG1_109450.2"/>
    </source>
</evidence>
<evidence type="ECO:0000256" key="1">
    <source>
        <dbReference type="ARBA" id="ARBA00001180"/>
    </source>
</evidence>
<dbReference type="PANTHER" id="PTHR12181:SF12">
    <property type="entry name" value="PHOSPHATIDATE PHOSPHATASE"/>
    <property type="match status" value="1"/>
</dbReference>
<name>A0AA85IUR0_TRIRE</name>
<dbReference type="GO" id="GO:0045944">
    <property type="term" value="P:positive regulation of transcription by RNA polymerase II"/>
    <property type="evidence" value="ECO:0007669"/>
    <property type="project" value="TreeGrafter"/>
</dbReference>
<dbReference type="Pfam" id="PF08235">
    <property type="entry name" value="LNS2"/>
    <property type="match status" value="1"/>
</dbReference>
<feature type="compositionally biased region" description="Polar residues" evidence="3">
    <location>
        <begin position="768"/>
        <end position="801"/>
    </location>
</feature>
<comment type="catalytic activity">
    <reaction evidence="1">
        <text>a 1,2-diacyl-sn-glycero-3-phosphate + H2O = a 1,2-diacyl-sn-glycerol + phosphate</text>
        <dbReference type="Rhea" id="RHEA:27429"/>
        <dbReference type="ChEBI" id="CHEBI:15377"/>
        <dbReference type="ChEBI" id="CHEBI:17815"/>
        <dbReference type="ChEBI" id="CHEBI:43474"/>
        <dbReference type="ChEBI" id="CHEBI:58608"/>
        <dbReference type="EC" id="3.1.3.4"/>
    </reaction>
    <physiologicalReaction direction="left-to-right" evidence="1">
        <dbReference type="Rhea" id="RHEA:27430"/>
    </physiologicalReaction>
</comment>
<dbReference type="InterPro" id="IPR023214">
    <property type="entry name" value="HAD_sf"/>
</dbReference>
<keyword evidence="5" id="KW-1185">Reference proteome</keyword>
<evidence type="ECO:0000259" key="4">
    <source>
        <dbReference type="SMART" id="SM00775"/>
    </source>
</evidence>
<feature type="region of interest" description="Disordered" evidence="3">
    <location>
        <begin position="765"/>
        <end position="801"/>
    </location>
</feature>
<dbReference type="GO" id="GO:0008195">
    <property type="term" value="F:phosphatidate phosphatase activity"/>
    <property type="evidence" value="ECO:0007669"/>
    <property type="project" value="UniProtKB-EC"/>
</dbReference>
<dbReference type="GO" id="GO:0009062">
    <property type="term" value="P:fatty acid catabolic process"/>
    <property type="evidence" value="ECO:0007669"/>
    <property type="project" value="TreeGrafter"/>
</dbReference>
<evidence type="ECO:0000313" key="5">
    <source>
        <dbReference type="Proteomes" id="UP000050795"/>
    </source>
</evidence>
<reference evidence="6" key="2">
    <citation type="submission" date="2023-11" db="UniProtKB">
        <authorList>
            <consortium name="WormBaseParasite"/>
        </authorList>
    </citation>
    <scope>IDENTIFICATION</scope>
</reference>
<comment type="similarity">
    <text evidence="2">Belongs to the lipin family.</text>
</comment>
<dbReference type="Proteomes" id="UP000050795">
    <property type="component" value="Unassembled WGS sequence"/>
</dbReference>
<dbReference type="Pfam" id="PF04571">
    <property type="entry name" value="Lipin_N"/>
    <property type="match status" value="1"/>
</dbReference>
<feature type="region of interest" description="Disordered" evidence="3">
    <location>
        <begin position="228"/>
        <end position="256"/>
    </location>
</feature>
<dbReference type="InterPro" id="IPR013209">
    <property type="entry name" value="LNS2"/>
</dbReference>
<accession>A0AA85IUR0</accession>
<proteinExistence type="inferred from homology"/>
<dbReference type="PANTHER" id="PTHR12181">
    <property type="entry name" value="LIPIN"/>
    <property type="match status" value="1"/>
</dbReference>
<dbReference type="SMART" id="SM00775">
    <property type="entry name" value="LNS2"/>
    <property type="match status" value="1"/>
</dbReference>
<dbReference type="AlphaFoldDB" id="A0AA85IUR0"/>
<feature type="compositionally biased region" description="Low complexity" evidence="3">
    <location>
        <begin position="246"/>
        <end position="256"/>
    </location>
</feature>
<sequence>MNYLGRLFSSAQQYYKCINVANLTGAVDVIVVKNKNGEYRSTPFYVRFGKMGVLYPQGQLVDITINGQPRPDLCMHVGPTGYAHFDNKECQLKTEKTESPMTSNEELQTWENHENDPIDSGTSELGGEQLENIFDLDLHEVSIVDSPKHDADESSNYQLVDDVTQLETTTPKMSLVKPQCDTSEVIQTAKENASQVSLKDLVEYLQNTDNWPNEFYIYHFLNKPNNSSVDSKSNDNNSEKKASQVNSTSSQILNTTTTTTKSKLNRSKFFRRKSTVTCELLYPEDFLKLDTVKVSFNSVWIIWSGCCMSSETAALILLRNISQVERKVLIERDTLRAEYNLVLQQHKLDRRSESPLNSSITEIVQTCGESESHTNQPSNTSNNTKDKSSWLWWRSRKTETTTATSVSDAISDLDSQDLTYQEPTTPPLPPNREAVQSILAPIDLRVSSPVFIQEEFDQENYERENYPISPPTLSKNELLNIPGSTIPLYSSTIDVRYRSKTPDPPQSPCSPDEAGYFSDEGEHNSVFQKRSENIERGISDHQKNHLTSEQLKNLNLVEGANEAIFTVVSKYQGTCQCACYIYLWNSSDKIVISDIDGTITKSDWLGQLMPLVGMDWTHPHIAHLYNKIALNGYKFIYLSSRPIGQARATRKLLYAIQQGNYRLPDGPILLSPFSVLEAFRKEVILKRADEYKIECLREVCSLFPSGNNTAGNEEAHEEEDSIPFIAGFGNRPTDIATYKAVGLQDHQIFTVDYLGNVLCGDPGKASKTDNNNTSPKPQASNLKSNENVDSTPSCSGIGSNNTVAPTVSPKVIKALSSPEKLTPTVTTTTTTPPTNTSVYANSVLAKLNLDSLLQMADVYFPQVRDRLIYATKYSDYTYWRM</sequence>
<protein>
    <recommendedName>
        <fullName evidence="4">LNS2/PITP domain-containing protein</fullName>
    </recommendedName>
</protein>
<dbReference type="InterPro" id="IPR026058">
    <property type="entry name" value="LIPIN"/>
</dbReference>
<reference evidence="5" key="1">
    <citation type="submission" date="2022-06" db="EMBL/GenBank/DDBJ databases">
        <authorList>
            <person name="Berger JAMES D."/>
            <person name="Berger JAMES D."/>
        </authorList>
    </citation>
    <scope>NUCLEOTIDE SEQUENCE [LARGE SCALE GENOMIC DNA]</scope>
</reference>
<evidence type="ECO:0000256" key="2">
    <source>
        <dbReference type="ARBA" id="ARBA00005476"/>
    </source>
</evidence>
<evidence type="ECO:0000256" key="3">
    <source>
        <dbReference type="SAM" id="MobiDB-lite"/>
    </source>
</evidence>
<dbReference type="GO" id="GO:0003713">
    <property type="term" value="F:transcription coactivator activity"/>
    <property type="evidence" value="ECO:0007669"/>
    <property type="project" value="TreeGrafter"/>
</dbReference>
<organism evidence="5 6">
    <name type="scientific">Trichobilharzia regenti</name>
    <name type="common">Nasal bird schistosome</name>
    <dbReference type="NCBI Taxonomy" id="157069"/>
    <lineage>
        <taxon>Eukaryota</taxon>
        <taxon>Metazoa</taxon>
        <taxon>Spiralia</taxon>
        <taxon>Lophotrochozoa</taxon>
        <taxon>Platyhelminthes</taxon>
        <taxon>Trematoda</taxon>
        <taxon>Digenea</taxon>
        <taxon>Strigeidida</taxon>
        <taxon>Schistosomatoidea</taxon>
        <taxon>Schistosomatidae</taxon>
        <taxon>Trichobilharzia</taxon>
    </lineage>
</organism>
<feature type="region of interest" description="Disordered" evidence="3">
    <location>
        <begin position="367"/>
        <end position="386"/>
    </location>
</feature>
<dbReference type="WBParaSite" id="TREG1_109450.2">
    <property type="protein sequence ID" value="TREG1_109450.2"/>
    <property type="gene ID" value="TREG1_109450"/>
</dbReference>
<feature type="domain" description="LNS2/PITP" evidence="4">
    <location>
        <begin position="590"/>
        <end position="760"/>
    </location>
</feature>
<feature type="region of interest" description="Disordered" evidence="3">
    <location>
        <begin position="403"/>
        <end position="431"/>
    </location>
</feature>
<dbReference type="SUPFAM" id="SSF56784">
    <property type="entry name" value="HAD-like"/>
    <property type="match status" value="1"/>
</dbReference>